<name>A0ABP0N281_9DINO</name>
<organism evidence="1 2">
    <name type="scientific">Durusdinium trenchii</name>
    <dbReference type="NCBI Taxonomy" id="1381693"/>
    <lineage>
        <taxon>Eukaryota</taxon>
        <taxon>Sar</taxon>
        <taxon>Alveolata</taxon>
        <taxon>Dinophyceae</taxon>
        <taxon>Suessiales</taxon>
        <taxon>Symbiodiniaceae</taxon>
        <taxon>Durusdinium</taxon>
    </lineage>
</organism>
<comment type="caution">
    <text evidence="1">The sequence shown here is derived from an EMBL/GenBank/DDBJ whole genome shotgun (WGS) entry which is preliminary data.</text>
</comment>
<keyword evidence="2" id="KW-1185">Reference proteome</keyword>
<evidence type="ECO:0000313" key="1">
    <source>
        <dbReference type="EMBL" id="CAK9057867.1"/>
    </source>
</evidence>
<sequence length="142" mass="15582">AKGEMAKVEMIEMAVMVDIPTRTDMGVATTEGTTIEDGVQLRIHLDGPKIGRGLQDEETEEGQTAKIALEIDRTEVSLETTETWASEMTGGILSLTGDGLITEVVHRVMDGDMIARVLGMRQRSGLFELLSQIFPTTWTRES</sequence>
<dbReference type="EMBL" id="CAXAMM010025914">
    <property type="protein sequence ID" value="CAK9057867.1"/>
    <property type="molecule type" value="Genomic_DNA"/>
</dbReference>
<dbReference type="Proteomes" id="UP001642464">
    <property type="component" value="Unassembled WGS sequence"/>
</dbReference>
<reference evidence="1 2" key="1">
    <citation type="submission" date="2024-02" db="EMBL/GenBank/DDBJ databases">
        <authorList>
            <person name="Chen Y."/>
            <person name="Shah S."/>
            <person name="Dougan E. K."/>
            <person name="Thang M."/>
            <person name="Chan C."/>
        </authorList>
    </citation>
    <scope>NUCLEOTIDE SEQUENCE [LARGE SCALE GENOMIC DNA]</scope>
</reference>
<proteinExistence type="predicted"/>
<gene>
    <name evidence="1" type="ORF">SCF082_LOCUS30966</name>
</gene>
<evidence type="ECO:0000313" key="2">
    <source>
        <dbReference type="Proteomes" id="UP001642464"/>
    </source>
</evidence>
<accession>A0ABP0N281</accession>
<feature type="non-terminal residue" evidence="1">
    <location>
        <position position="1"/>
    </location>
</feature>
<protein>
    <submittedName>
        <fullName evidence="1">Uncharacterized protein</fullName>
    </submittedName>
</protein>